<keyword evidence="1" id="KW-0472">Membrane</keyword>
<keyword evidence="1" id="KW-0812">Transmembrane</keyword>
<gene>
    <name evidence="2" type="ORF">CYPRO_1202</name>
</gene>
<accession>A0A345UJ14</accession>
<evidence type="ECO:0000313" key="3">
    <source>
        <dbReference type="Proteomes" id="UP000254808"/>
    </source>
</evidence>
<feature type="transmembrane region" description="Helical" evidence="1">
    <location>
        <begin position="96"/>
        <end position="118"/>
    </location>
</feature>
<organism evidence="2 3">
    <name type="scientific">Cyclonatronum proteinivorum</name>
    <dbReference type="NCBI Taxonomy" id="1457365"/>
    <lineage>
        <taxon>Bacteria</taxon>
        <taxon>Pseudomonadati</taxon>
        <taxon>Balneolota</taxon>
        <taxon>Balneolia</taxon>
        <taxon>Balneolales</taxon>
        <taxon>Cyclonatronaceae</taxon>
        <taxon>Cyclonatronum</taxon>
    </lineage>
</organism>
<reference evidence="2 3" key="1">
    <citation type="submission" date="2018-03" db="EMBL/GenBank/DDBJ databases">
        <title>Phenotypic and genomic properties of Cyclonatronum proteinivorum gen. nov., sp. nov., a haloalkaliphilic bacteroidete from soda lakes possessing Na+-translocating rhodopsin.</title>
        <authorList>
            <person name="Toshchakov S.V."/>
            <person name="Korzhenkov A."/>
            <person name="Samarov N.I."/>
            <person name="Kublanov I.V."/>
            <person name="Muntyan M.S."/>
            <person name="Sorokin D.Y."/>
        </authorList>
    </citation>
    <scope>NUCLEOTIDE SEQUENCE [LARGE SCALE GENOMIC DNA]</scope>
    <source>
        <strain evidence="2 3">Omega</strain>
    </source>
</reference>
<feature type="transmembrane region" description="Helical" evidence="1">
    <location>
        <begin position="65"/>
        <end position="90"/>
    </location>
</feature>
<feature type="transmembrane region" description="Helical" evidence="1">
    <location>
        <begin position="32"/>
        <end position="53"/>
    </location>
</feature>
<sequence length="130" mass="14480">MWAKFLLYLALIDAVLLGSGLLIAHYSASMDLIPGHLLALVTTSLNAIAAFYFAKAGIHATMNVFMLKVMGGMGLRMLVMLAIVFLIIFLTELPQFQFIISLFIAYICKSVLEIIFILKIKDNPQLLRND</sequence>
<evidence type="ECO:0000256" key="1">
    <source>
        <dbReference type="SAM" id="Phobius"/>
    </source>
</evidence>
<keyword evidence="3" id="KW-1185">Reference proteome</keyword>
<dbReference type="Proteomes" id="UP000254808">
    <property type="component" value="Chromosome"/>
</dbReference>
<keyword evidence="1" id="KW-1133">Transmembrane helix</keyword>
<evidence type="ECO:0008006" key="4">
    <source>
        <dbReference type="Google" id="ProtNLM"/>
    </source>
</evidence>
<feature type="transmembrane region" description="Helical" evidence="1">
    <location>
        <begin position="5"/>
        <end position="26"/>
    </location>
</feature>
<proteinExistence type="predicted"/>
<evidence type="ECO:0000313" key="2">
    <source>
        <dbReference type="EMBL" id="AXJ00466.1"/>
    </source>
</evidence>
<dbReference type="EMBL" id="CP027806">
    <property type="protein sequence ID" value="AXJ00466.1"/>
    <property type="molecule type" value="Genomic_DNA"/>
</dbReference>
<name>A0A345UJ14_9BACT</name>
<dbReference type="AlphaFoldDB" id="A0A345UJ14"/>
<protein>
    <recommendedName>
        <fullName evidence="4">ATP synthase I chain</fullName>
    </recommendedName>
</protein>
<dbReference type="KEGG" id="cprv:CYPRO_1202"/>